<feature type="transmembrane region" description="Helical" evidence="2">
    <location>
        <begin position="218"/>
        <end position="241"/>
    </location>
</feature>
<evidence type="ECO:0000256" key="1">
    <source>
        <dbReference type="SAM" id="MobiDB-lite"/>
    </source>
</evidence>
<feature type="compositionally biased region" description="Polar residues" evidence="1">
    <location>
        <begin position="29"/>
        <end position="42"/>
    </location>
</feature>
<evidence type="ECO:0000313" key="4">
    <source>
        <dbReference type="EMBL" id="KAL0318215.1"/>
    </source>
</evidence>
<dbReference type="AlphaFoldDB" id="A0AAW2LGE5"/>
<gene>
    <name evidence="4" type="ORF">Scaly_2853700</name>
</gene>
<dbReference type="Pfam" id="PF07727">
    <property type="entry name" value="RVT_2"/>
    <property type="match status" value="1"/>
</dbReference>
<keyword evidence="2" id="KW-1133">Transmembrane helix</keyword>
<name>A0AAW2LGE5_9LAMI</name>
<reference evidence="4" key="2">
    <citation type="journal article" date="2024" name="Plant">
        <title>Genomic evolution and insights into agronomic trait innovations of Sesamum species.</title>
        <authorList>
            <person name="Miao H."/>
            <person name="Wang L."/>
            <person name="Qu L."/>
            <person name="Liu H."/>
            <person name="Sun Y."/>
            <person name="Le M."/>
            <person name="Wang Q."/>
            <person name="Wei S."/>
            <person name="Zheng Y."/>
            <person name="Lin W."/>
            <person name="Duan Y."/>
            <person name="Cao H."/>
            <person name="Xiong S."/>
            <person name="Wang X."/>
            <person name="Wei L."/>
            <person name="Li C."/>
            <person name="Ma Q."/>
            <person name="Ju M."/>
            <person name="Zhao R."/>
            <person name="Li G."/>
            <person name="Mu C."/>
            <person name="Tian Q."/>
            <person name="Mei H."/>
            <person name="Zhang T."/>
            <person name="Gao T."/>
            <person name="Zhang H."/>
        </authorList>
    </citation>
    <scope>NUCLEOTIDE SEQUENCE</scope>
    <source>
        <strain evidence="4">KEN8</strain>
    </source>
</reference>
<evidence type="ECO:0000259" key="3">
    <source>
        <dbReference type="Pfam" id="PF07727"/>
    </source>
</evidence>
<feature type="region of interest" description="Disordered" evidence="1">
    <location>
        <begin position="29"/>
        <end position="48"/>
    </location>
</feature>
<accession>A0AAW2LGE5</accession>
<protein>
    <submittedName>
        <fullName evidence="4">Retrovirus-related Pol polyprotein from transposon TNT 1-94</fullName>
    </submittedName>
</protein>
<dbReference type="CDD" id="cd09272">
    <property type="entry name" value="RNase_HI_RT_Ty1"/>
    <property type="match status" value="1"/>
</dbReference>
<organism evidence="4">
    <name type="scientific">Sesamum calycinum</name>
    <dbReference type="NCBI Taxonomy" id="2727403"/>
    <lineage>
        <taxon>Eukaryota</taxon>
        <taxon>Viridiplantae</taxon>
        <taxon>Streptophyta</taxon>
        <taxon>Embryophyta</taxon>
        <taxon>Tracheophyta</taxon>
        <taxon>Spermatophyta</taxon>
        <taxon>Magnoliopsida</taxon>
        <taxon>eudicotyledons</taxon>
        <taxon>Gunneridae</taxon>
        <taxon>Pentapetalae</taxon>
        <taxon>asterids</taxon>
        <taxon>lamiids</taxon>
        <taxon>Lamiales</taxon>
        <taxon>Pedaliaceae</taxon>
        <taxon>Sesamum</taxon>
    </lineage>
</organism>
<evidence type="ECO:0000256" key="2">
    <source>
        <dbReference type="SAM" id="Phobius"/>
    </source>
</evidence>
<dbReference type="EMBL" id="JACGWM010000030">
    <property type="protein sequence ID" value="KAL0318215.1"/>
    <property type="molecule type" value="Genomic_DNA"/>
</dbReference>
<proteinExistence type="predicted"/>
<sequence>MELEPYPVAIENYGRSHPTSGDLVVIESSGSSTTNELQTSNLARDRQRRTNVKLPSRLGYEDMVSFVLLVSGDEPTTFHGAITSQEKKEWVGTMVEEMEFLHKNQTWELVQLPKGKNAIGCKAVLALVTSWDLHLEQMDVKMAFLHSDLEEQIYMEQPDGFTEPGHEQLVCYVEKVLDRFGMSKAKPVSTPLENHFKLSIEQCPKTDREVEDMAKMSYASAVSCLMYAMVSIALTWLMLLVKSANICINQVDTIGRQSSGFLGGWPICWKSIVQSIVELSTTEAEYMAVAEALKEALWLSGLAGY</sequence>
<reference evidence="4" key="1">
    <citation type="submission" date="2020-06" db="EMBL/GenBank/DDBJ databases">
        <authorList>
            <person name="Li T."/>
            <person name="Hu X."/>
            <person name="Zhang T."/>
            <person name="Song X."/>
            <person name="Zhang H."/>
            <person name="Dai N."/>
            <person name="Sheng W."/>
            <person name="Hou X."/>
            <person name="Wei L."/>
        </authorList>
    </citation>
    <scope>NUCLEOTIDE SEQUENCE</scope>
    <source>
        <strain evidence="4">KEN8</strain>
        <tissue evidence="4">Leaf</tissue>
    </source>
</reference>
<comment type="caution">
    <text evidence="4">The sequence shown here is derived from an EMBL/GenBank/DDBJ whole genome shotgun (WGS) entry which is preliminary data.</text>
</comment>
<feature type="domain" description="Reverse transcriptase Ty1/copia-type" evidence="3">
    <location>
        <begin position="124"/>
        <end position="185"/>
    </location>
</feature>
<keyword evidence="2" id="KW-0812">Transmembrane</keyword>
<dbReference type="InterPro" id="IPR013103">
    <property type="entry name" value="RVT_2"/>
</dbReference>
<keyword evidence="2" id="KW-0472">Membrane</keyword>